<keyword evidence="1" id="KW-1133">Transmembrane helix</keyword>
<evidence type="ECO:0000313" key="3">
    <source>
        <dbReference type="Proteomes" id="UP000030153"/>
    </source>
</evidence>
<dbReference type="Pfam" id="PF09515">
    <property type="entry name" value="Thia_YuaJ"/>
    <property type="match status" value="1"/>
</dbReference>
<dbReference type="Gene3D" id="1.10.1760.20">
    <property type="match status" value="1"/>
</dbReference>
<evidence type="ECO:0000313" key="2">
    <source>
        <dbReference type="EMBL" id="KGP92170.1"/>
    </source>
</evidence>
<feature type="transmembrane region" description="Helical" evidence="1">
    <location>
        <begin position="32"/>
        <end position="50"/>
    </location>
</feature>
<comment type="caution">
    <text evidence="2">The sequence shown here is derived from an EMBL/GenBank/DDBJ whole genome shotgun (WGS) entry which is preliminary data.</text>
</comment>
<dbReference type="eggNOG" id="COG3859">
    <property type="taxonomic scope" value="Bacteria"/>
</dbReference>
<feature type="transmembrane region" description="Helical" evidence="1">
    <location>
        <begin position="160"/>
        <end position="179"/>
    </location>
</feature>
<dbReference type="RefSeq" id="WP_052114904.1">
    <property type="nucleotide sequence ID" value="NZ_AVBG01000003.1"/>
</dbReference>
<dbReference type="EMBL" id="AVBG01000003">
    <property type="protein sequence ID" value="KGP92170.1"/>
    <property type="molecule type" value="Genomic_DNA"/>
</dbReference>
<proteinExistence type="predicted"/>
<evidence type="ECO:0000256" key="1">
    <source>
        <dbReference type="SAM" id="Phobius"/>
    </source>
</evidence>
<dbReference type="GO" id="GO:0015234">
    <property type="term" value="F:thiamine transmembrane transporter activity"/>
    <property type="evidence" value="ECO:0007669"/>
    <property type="project" value="InterPro"/>
</dbReference>
<feature type="transmembrane region" description="Helical" evidence="1">
    <location>
        <begin position="7"/>
        <end position="26"/>
    </location>
</feature>
<reference evidence="2 3" key="1">
    <citation type="submission" date="2013-08" db="EMBL/GenBank/DDBJ databases">
        <title>Genome of Pontibacillus chungwhensis.</title>
        <authorList>
            <person name="Wang Q."/>
            <person name="Wang G."/>
        </authorList>
    </citation>
    <scope>NUCLEOTIDE SEQUENCE [LARGE SCALE GENOMIC DNA]</scope>
    <source>
        <strain evidence="2 3">BH030062</strain>
    </source>
</reference>
<name>A0A0A2VEV1_9BACI</name>
<accession>A0A0A2VEV1</accession>
<feature type="transmembrane region" description="Helical" evidence="1">
    <location>
        <begin position="87"/>
        <end position="103"/>
    </location>
</feature>
<protein>
    <submittedName>
        <fullName evidence="2">Thiamine biosynthesis protein ThiT</fullName>
    </submittedName>
</protein>
<dbReference type="NCBIfam" id="TIGR02357">
    <property type="entry name" value="ECF_ThiT_YuaJ"/>
    <property type="match status" value="1"/>
</dbReference>
<dbReference type="Proteomes" id="UP000030153">
    <property type="component" value="Unassembled WGS sequence"/>
</dbReference>
<dbReference type="AlphaFoldDB" id="A0A0A2VEV1"/>
<dbReference type="OrthoDB" id="9795813at2"/>
<sequence length="196" mass="21278">MKRSPILFLVEVAMFASLGAVLSLPFLTIPLWVQGGSVAFAMVPIFFMAYRWGLKGGLTTGLLVGVFNSLINPFIVHPVQYVMDYPLAYAVVGVAGIFSKPALKAVREGHAKSFAIYIILGTLIGSGLRFMSHFVGGIVFFSSFAPEGTPVWVYSLTYNIGYMLPSFIISAVILNIILYKQSKLLHFGGSQSIKSA</sequence>
<feature type="transmembrane region" description="Helical" evidence="1">
    <location>
        <begin position="57"/>
        <end position="75"/>
    </location>
</feature>
<keyword evidence="1" id="KW-0812">Transmembrane</keyword>
<dbReference type="GO" id="GO:0005886">
    <property type="term" value="C:plasma membrane"/>
    <property type="evidence" value="ECO:0007669"/>
    <property type="project" value="InterPro"/>
</dbReference>
<gene>
    <name evidence="2" type="ORF">N780_00920</name>
</gene>
<feature type="transmembrane region" description="Helical" evidence="1">
    <location>
        <begin position="115"/>
        <end position="140"/>
    </location>
</feature>
<keyword evidence="1" id="KW-0472">Membrane</keyword>
<keyword evidence="3" id="KW-1185">Reference proteome</keyword>
<dbReference type="InterPro" id="IPR012651">
    <property type="entry name" value="Thia_Transptr_ThiT"/>
</dbReference>
<organism evidence="2 3">
    <name type="scientific">Pontibacillus chungwhensis BH030062</name>
    <dbReference type="NCBI Taxonomy" id="1385513"/>
    <lineage>
        <taxon>Bacteria</taxon>
        <taxon>Bacillati</taxon>
        <taxon>Bacillota</taxon>
        <taxon>Bacilli</taxon>
        <taxon>Bacillales</taxon>
        <taxon>Bacillaceae</taxon>
        <taxon>Pontibacillus</taxon>
    </lineage>
</organism>
<dbReference type="STRING" id="1385513.N780_00920"/>